<dbReference type="PROSITE" id="PS50292">
    <property type="entry name" value="PEROXIDASE_3"/>
    <property type="match status" value="1"/>
</dbReference>
<evidence type="ECO:0000256" key="3">
    <source>
        <dbReference type="ARBA" id="ARBA00022559"/>
    </source>
</evidence>
<dbReference type="GO" id="GO:0006979">
    <property type="term" value="P:response to oxidative stress"/>
    <property type="evidence" value="ECO:0007669"/>
    <property type="project" value="InterPro"/>
</dbReference>
<name>A0A1D1UZD1_RAMVA</name>
<dbReference type="OrthoDB" id="823504at2759"/>
<keyword evidence="3" id="KW-0575">Peroxidase</keyword>
<evidence type="ECO:0000256" key="2">
    <source>
        <dbReference type="ARBA" id="ARBA00022525"/>
    </source>
</evidence>
<feature type="chain" id="PRO_5008897834" evidence="7">
    <location>
        <begin position="21"/>
        <end position="761"/>
    </location>
</feature>
<feature type="signal peptide" evidence="7">
    <location>
        <begin position="1"/>
        <end position="20"/>
    </location>
</feature>
<evidence type="ECO:0000313" key="9">
    <source>
        <dbReference type="Proteomes" id="UP000186922"/>
    </source>
</evidence>
<dbReference type="InterPro" id="IPR037120">
    <property type="entry name" value="Haem_peroxidase_sf_animal"/>
</dbReference>
<reference evidence="8 9" key="1">
    <citation type="journal article" date="2016" name="Nat. Commun.">
        <title>Extremotolerant tardigrade genome and improved radiotolerance of human cultured cells by tardigrade-unique protein.</title>
        <authorList>
            <person name="Hashimoto T."/>
            <person name="Horikawa D.D."/>
            <person name="Saito Y."/>
            <person name="Kuwahara H."/>
            <person name="Kozuka-Hata H."/>
            <person name="Shin-I T."/>
            <person name="Minakuchi Y."/>
            <person name="Ohishi K."/>
            <person name="Motoyama A."/>
            <person name="Aizu T."/>
            <person name="Enomoto A."/>
            <person name="Kondo K."/>
            <person name="Tanaka S."/>
            <person name="Hara Y."/>
            <person name="Koshikawa S."/>
            <person name="Sagara H."/>
            <person name="Miura T."/>
            <person name="Yokobori S."/>
            <person name="Miyagawa K."/>
            <person name="Suzuki Y."/>
            <person name="Kubo T."/>
            <person name="Oyama M."/>
            <person name="Kohara Y."/>
            <person name="Fujiyama A."/>
            <person name="Arakawa K."/>
            <person name="Katayama T."/>
            <person name="Toyoda A."/>
            <person name="Kunieda T."/>
        </authorList>
    </citation>
    <scope>NUCLEOTIDE SEQUENCE [LARGE SCALE GENOMIC DNA]</scope>
    <source>
        <strain evidence="8 9">YOKOZUNA-1</strain>
    </source>
</reference>
<dbReference type="STRING" id="947166.A0A1D1UZD1"/>
<dbReference type="AlphaFoldDB" id="A0A1D1UZD1"/>
<dbReference type="GO" id="GO:0004601">
    <property type="term" value="F:peroxidase activity"/>
    <property type="evidence" value="ECO:0007669"/>
    <property type="project" value="UniProtKB-KW"/>
</dbReference>
<comment type="caution">
    <text evidence="8">The sequence shown here is derived from an EMBL/GenBank/DDBJ whole genome shotgun (WGS) entry which is preliminary data.</text>
</comment>
<keyword evidence="3" id="KW-0560">Oxidoreductase</keyword>
<keyword evidence="6" id="KW-0479">Metal-binding</keyword>
<dbReference type="CDD" id="cd09823">
    <property type="entry name" value="peroxinectin_like"/>
    <property type="match status" value="1"/>
</dbReference>
<keyword evidence="9" id="KW-1185">Reference proteome</keyword>
<keyword evidence="4 7" id="KW-0732">Signal</keyword>
<organism evidence="8 9">
    <name type="scientific">Ramazzottius varieornatus</name>
    <name type="common">Water bear</name>
    <name type="synonym">Tardigrade</name>
    <dbReference type="NCBI Taxonomy" id="947166"/>
    <lineage>
        <taxon>Eukaryota</taxon>
        <taxon>Metazoa</taxon>
        <taxon>Ecdysozoa</taxon>
        <taxon>Tardigrada</taxon>
        <taxon>Eutardigrada</taxon>
        <taxon>Parachela</taxon>
        <taxon>Hypsibioidea</taxon>
        <taxon>Ramazzottiidae</taxon>
        <taxon>Ramazzottius</taxon>
    </lineage>
</organism>
<evidence type="ECO:0000256" key="5">
    <source>
        <dbReference type="ARBA" id="ARBA00023180"/>
    </source>
</evidence>
<evidence type="ECO:0000256" key="7">
    <source>
        <dbReference type="SAM" id="SignalP"/>
    </source>
</evidence>
<proteinExistence type="predicted"/>
<keyword evidence="6" id="KW-0349">Heme</keyword>
<protein>
    <submittedName>
        <fullName evidence="8">Uncharacterized protein</fullName>
    </submittedName>
</protein>
<evidence type="ECO:0000256" key="6">
    <source>
        <dbReference type="PIRSR" id="PIRSR619791-2"/>
    </source>
</evidence>
<sequence>MAVLRPVWCILLITFSKALALTTQRQVDFIQFRTNRTVKPMDDMLMSASEKANMVTFIKEGLPAAIQEAQEELEPSASSNIQSRQNLCARMADIGKPEKVPMSVIRLNRFNWPRQASLDMAGSARIDELAMSKMMTKAGSGVDRNHLTAAMSQISARQGSPTGRFCLNRPQPPCDPSARYRSQDGWCNNLKLPFWGAALSPHIRVTPPRYDDGISTPRTLSVVTTSQGRPLLPNVREISTTLSQGLDRPHPTVTLLLMQFGQFLDHDFVNTPISLVQTTKGEASPPQCCNVQPQCRDAACFPIDIPANDRFYAQFNVKCMEFVRSLPAPRPDCTVGPRDPMNQNTHFIDMSQVYGSSVEDNAVLRAGERGGLRINTSPLAVEFRMMLLPPDKDTLDCQRLDESRACFKSGDNRVNIQTALTALHTIFLREHNRISDFFWNRRRDLPDEILYQETRKVMAAQWQAIVYGEFLPTLVGDRIAGDERNQIKLMARGFSNLYNENVNPGTWVETSTAAYRLHTLIQDWLPLKRTFNESFKPFHEFFFTPYYMYEPGALDNLAEGMIHENSQSFDNQVTTEMQEHLFQAVDEKFGLDIVSLNLQRGRDHGLATYNDIREFCGLPRARSFKDLEDVMTRNAITRLARVYRHVDDIDFWAGGVSENPVNRGDGVVGPSFACILTGQFRDWKVGDRFWYENPGQFTLPQLDEIKKASLAGIMCANTNIRQIQPRVFLDARDGVNPRVPCESIPQMDLSVFLSTFPGAGK</sequence>
<evidence type="ECO:0000313" key="8">
    <source>
        <dbReference type="EMBL" id="GAU91528.1"/>
    </source>
</evidence>
<dbReference type="GO" id="GO:0005576">
    <property type="term" value="C:extracellular region"/>
    <property type="evidence" value="ECO:0007669"/>
    <property type="project" value="UniProtKB-SubCell"/>
</dbReference>
<comment type="subcellular location">
    <subcellularLocation>
        <location evidence="1">Secreted</location>
    </subcellularLocation>
</comment>
<keyword evidence="6" id="KW-0408">Iron</keyword>
<evidence type="ECO:0000256" key="1">
    <source>
        <dbReference type="ARBA" id="ARBA00004613"/>
    </source>
</evidence>
<dbReference type="EMBL" id="BDGG01000002">
    <property type="protein sequence ID" value="GAU91528.1"/>
    <property type="molecule type" value="Genomic_DNA"/>
</dbReference>
<accession>A0A1D1UZD1</accession>
<dbReference type="Proteomes" id="UP000186922">
    <property type="component" value="Unassembled WGS sequence"/>
</dbReference>
<dbReference type="PANTHER" id="PTHR11475">
    <property type="entry name" value="OXIDASE/PEROXIDASE"/>
    <property type="match status" value="1"/>
</dbReference>
<dbReference type="FunFam" id="1.10.640.10:FF:000003">
    <property type="entry name" value="chorion peroxidase"/>
    <property type="match status" value="1"/>
</dbReference>
<keyword evidence="2" id="KW-0964">Secreted</keyword>
<dbReference type="InterPro" id="IPR010255">
    <property type="entry name" value="Haem_peroxidase_sf"/>
</dbReference>
<evidence type="ECO:0000256" key="4">
    <source>
        <dbReference type="ARBA" id="ARBA00022729"/>
    </source>
</evidence>
<dbReference type="Gene3D" id="1.10.640.10">
    <property type="entry name" value="Haem peroxidase domain superfamily, animal type"/>
    <property type="match status" value="1"/>
</dbReference>
<dbReference type="GO" id="GO:0020037">
    <property type="term" value="F:heme binding"/>
    <property type="evidence" value="ECO:0007669"/>
    <property type="project" value="InterPro"/>
</dbReference>
<dbReference type="SUPFAM" id="SSF48113">
    <property type="entry name" value="Heme-dependent peroxidases"/>
    <property type="match status" value="1"/>
</dbReference>
<dbReference type="GO" id="GO:0046872">
    <property type="term" value="F:metal ion binding"/>
    <property type="evidence" value="ECO:0007669"/>
    <property type="project" value="UniProtKB-KW"/>
</dbReference>
<dbReference type="Pfam" id="PF03098">
    <property type="entry name" value="An_peroxidase"/>
    <property type="match status" value="1"/>
</dbReference>
<dbReference type="PRINTS" id="PR00457">
    <property type="entry name" value="ANPEROXIDASE"/>
</dbReference>
<keyword evidence="5" id="KW-0325">Glycoprotein</keyword>
<gene>
    <name evidence="8" type="primary">RvY_03764-1</name>
    <name evidence="8" type="synonym">RvY_03764.1</name>
    <name evidence="8" type="ORF">RvY_03764</name>
</gene>
<dbReference type="PANTHER" id="PTHR11475:SF4">
    <property type="entry name" value="CHORION PEROXIDASE"/>
    <property type="match status" value="1"/>
</dbReference>
<feature type="binding site" description="axial binding residue" evidence="6">
    <location>
        <position position="518"/>
    </location>
    <ligand>
        <name>heme b</name>
        <dbReference type="ChEBI" id="CHEBI:60344"/>
    </ligand>
    <ligandPart>
        <name>Fe</name>
        <dbReference type="ChEBI" id="CHEBI:18248"/>
    </ligandPart>
</feature>
<dbReference type="InterPro" id="IPR019791">
    <property type="entry name" value="Haem_peroxidase_animal"/>
</dbReference>